<gene>
    <name evidence="6" type="primary">rps27ae</name>
    <name evidence="8" type="ORF">DRO07_00205</name>
</gene>
<keyword evidence="3 6" id="KW-0862">Zinc</keyword>
<comment type="cofactor">
    <cofactor evidence="6">
        <name>Zn(2+)</name>
        <dbReference type="ChEBI" id="CHEBI:29105"/>
    </cofactor>
    <text evidence="6">Binds 1 zinc ion per subunit.</text>
</comment>
<evidence type="ECO:0000256" key="2">
    <source>
        <dbReference type="ARBA" id="ARBA00022771"/>
    </source>
</evidence>
<accession>A0A497JI47</accession>
<evidence type="ECO:0000256" key="5">
    <source>
        <dbReference type="ARBA" id="ARBA00023274"/>
    </source>
</evidence>
<feature type="binding site" evidence="6">
    <location>
        <position position="32"/>
    </location>
    <ligand>
        <name>Zn(2+)</name>
        <dbReference type="ChEBI" id="CHEBI:29105"/>
    </ligand>
</feature>
<evidence type="ECO:0000256" key="1">
    <source>
        <dbReference type="ARBA" id="ARBA00022723"/>
    </source>
</evidence>
<dbReference type="InterPro" id="IPR038582">
    <property type="entry name" value="Ribosomal_eS31_euk-type_sf"/>
</dbReference>
<dbReference type="AlphaFoldDB" id="A0A497JI47"/>
<evidence type="ECO:0000313" key="8">
    <source>
        <dbReference type="EMBL" id="RLG70437.1"/>
    </source>
</evidence>
<feature type="binding site" evidence="6">
    <location>
        <position position="29"/>
    </location>
    <ligand>
        <name>Zn(2+)</name>
        <dbReference type="ChEBI" id="CHEBI:29105"/>
    </ligand>
</feature>
<evidence type="ECO:0000313" key="9">
    <source>
        <dbReference type="Proteomes" id="UP000277633"/>
    </source>
</evidence>
<dbReference type="GO" id="GO:0003735">
    <property type="term" value="F:structural constituent of ribosome"/>
    <property type="evidence" value="ECO:0007669"/>
    <property type="project" value="InterPro"/>
</dbReference>
<comment type="subunit">
    <text evidence="6">Part of the 30S ribosomal subunit.</text>
</comment>
<dbReference type="InterPro" id="IPR022845">
    <property type="entry name" value="Ribosomal_eS31_arc"/>
</dbReference>
<evidence type="ECO:0000256" key="6">
    <source>
        <dbReference type="HAMAP-Rule" id="MF_00777"/>
    </source>
</evidence>
<feature type="domain" description="Small ribosomal subunit protein eS31" evidence="7">
    <location>
        <begin position="11"/>
        <end position="53"/>
    </location>
</feature>
<keyword evidence="1 6" id="KW-0479">Metal-binding</keyword>
<evidence type="ECO:0000259" key="7">
    <source>
        <dbReference type="SMART" id="SM01402"/>
    </source>
</evidence>
<keyword evidence="4 6" id="KW-0689">Ribosomal protein</keyword>
<organism evidence="8 9">
    <name type="scientific">Candidatus Iainarchaeum sp</name>
    <dbReference type="NCBI Taxonomy" id="3101447"/>
    <lineage>
        <taxon>Archaea</taxon>
        <taxon>Candidatus Iainarchaeota</taxon>
        <taxon>Candidatus Iainarchaeia</taxon>
        <taxon>Candidatus Iainarchaeales</taxon>
        <taxon>Candidatus Iainarchaeaceae</taxon>
        <taxon>Candidatus Iainarchaeum</taxon>
    </lineage>
</organism>
<dbReference type="InterPro" id="IPR002906">
    <property type="entry name" value="Ribosomal_eS31"/>
</dbReference>
<dbReference type="GO" id="GO:0005840">
    <property type="term" value="C:ribosome"/>
    <property type="evidence" value="ECO:0007669"/>
    <property type="project" value="UniProtKB-KW"/>
</dbReference>
<comment type="similarity">
    <text evidence="6">Belongs to the eukaryotic ribosomal protein eS31 family.</text>
</comment>
<comment type="caution">
    <text evidence="8">The sequence shown here is derived from an EMBL/GenBank/DDBJ whole genome shotgun (WGS) entry which is preliminary data.</text>
</comment>
<dbReference type="SUPFAM" id="SSF57829">
    <property type="entry name" value="Zn-binding ribosomal proteins"/>
    <property type="match status" value="1"/>
</dbReference>
<feature type="binding site" evidence="6">
    <location>
        <position position="47"/>
    </location>
    <ligand>
        <name>Zn(2+)</name>
        <dbReference type="ChEBI" id="CHEBI:29105"/>
    </ligand>
</feature>
<dbReference type="HAMAP" id="MF_00777">
    <property type="entry name" value="Ribosomal_eS31"/>
    <property type="match status" value="1"/>
</dbReference>
<feature type="binding site" evidence="6">
    <location>
        <position position="50"/>
    </location>
    <ligand>
        <name>Zn(2+)</name>
        <dbReference type="ChEBI" id="CHEBI:29105"/>
    </ligand>
</feature>
<dbReference type="Gene3D" id="6.20.50.150">
    <property type="match status" value="1"/>
</dbReference>
<proteinExistence type="inferred from homology"/>
<dbReference type="GO" id="GO:0006412">
    <property type="term" value="P:translation"/>
    <property type="evidence" value="ECO:0007669"/>
    <property type="project" value="UniProtKB-UniRule"/>
</dbReference>
<name>A0A497JI47_9ARCH</name>
<dbReference type="Proteomes" id="UP000277633">
    <property type="component" value="Unassembled WGS sequence"/>
</dbReference>
<evidence type="ECO:0000256" key="3">
    <source>
        <dbReference type="ARBA" id="ARBA00022833"/>
    </source>
</evidence>
<comment type="caution">
    <text evidence="6">Lacks conserved residue(s) required for the propagation of feature annotation.</text>
</comment>
<dbReference type="GO" id="GO:1990904">
    <property type="term" value="C:ribonucleoprotein complex"/>
    <property type="evidence" value="ECO:0007669"/>
    <property type="project" value="UniProtKB-KW"/>
</dbReference>
<dbReference type="SMART" id="SM01402">
    <property type="entry name" value="Ribosomal_S27"/>
    <property type="match status" value="1"/>
</dbReference>
<dbReference type="GO" id="GO:0008270">
    <property type="term" value="F:zinc ion binding"/>
    <property type="evidence" value="ECO:0007669"/>
    <property type="project" value="UniProtKB-UniRule"/>
</dbReference>
<dbReference type="Pfam" id="PF01599">
    <property type="entry name" value="Ribosomal_S27"/>
    <property type="match status" value="1"/>
</dbReference>
<evidence type="ECO:0000256" key="4">
    <source>
        <dbReference type="ARBA" id="ARBA00022980"/>
    </source>
</evidence>
<protein>
    <recommendedName>
        <fullName evidence="6">Small ribosomal subunit protein eS31</fullName>
    </recommendedName>
</protein>
<dbReference type="EMBL" id="QMWO01000003">
    <property type="protein sequence ID" value="RLG70437.1"/>
    <property type="molecule type" value="Genomic_DNA"/>
</dbReference>
<dbReference type="NCBIfam" id="NF001669">
    <property type="entry name" value="PRK00432.1"/>
    <property type="match status" value="1"/>
</dbReference>
<dbReference type="InterPro" id="IPR011332">
    <property type="entry name" value="Ribosomal_zn-bd"/>
</dbReference>
<sequence>MTEGKKKKYTKASFYEYTGEKLERKRPFCPKCGPGVFMAEHKDRYACGSCGYTKWKDK</sequence>
<keyword evidence="5 6" id="KW-0687">Ribonucleoprotein</keyword>
<keyword evidence="2 6" id="KW-0863">Zinc-finger</keyword>
<reference evidence="8 9" key="1">
    <citation type="submission" date="2018-06" db="EMBL/GenBank/DDBJ databases">
        <title>Extensive metabolic versatility and redundancy in microbially diverse, dynamic hydrothermal sediments.</title>
        <authorList>
            <person name="Dombrowski N."/>
            <person name="Teske A."/>
            <person name="Baker B.J."/>
        </authorList>
    </citation>
    <scope>NUCLEOTIDE SEQUENCE [LARGE SCALE GENOMIC DNA]</scope>
    <source>
        <strain evidence="8">B9_G13</strain>
    </source>
</reference>